<evidence type="ECO:0000256" key="2">
    <source>
        <dbReference type="SAM" id="SignalP"/>
    </source>
</evidence>
<dbReference type="Proteomes" id="UP000034727">
    <property type="component" value="Unassembled WGS sequence"/>
</dbReference>
<gene>
    <name evidence="3" type="ORF">UX22_C0006G0028</name>
</gene>
<evidence type="ECO:0000313" key="4">
    <source>
        <dbReference type="Proteomes" id="UP000034727"/>
    </source>
</evidence>
<keyword evidence="2" id="KW-0732">Signal</keyword>
<keyword evidence="1" id="KW-0812">Transmembrane</keyword>
<dbReference type="Pfam" id="PF18895">
    <property type="entry name" value="T4SS_pilin"/>
    <property type="match status" value="1"/>
</dbReference>
<dbReference type="InterPro" id="IPR043993">
    <property type="entry name" value="T4SS_pilin"/>
</dbReference>
<evidence type="ECO:0000256" key="1">
    <source>
        <dbReference type="SAM" id="Phobius"/>
    </source>
</evidence>
<name>A0A0G1R433_9BACT</name>
<dbReference type="AlphaFoldDB" id="A0A0G1R433"/>
<feature type="chain" id="PRO_5002539384" description="TrbC/VIRB2 family protein" evidence="2">
    <location>
        <begin position="26"/>
        <end position="111"/>
    </location>
</feature>
<sequence>MKKRLKIIIPAFFSFLAFLPLSARAVAIELQNPLKSGDVIELIHSIINWLTMIGAPIAVIMIIWGAFKIMFAQGDPKNFATGMKTILWAVVGYGIIFIGWGIIGIIQGILE</sequence>
<evidence type="ECO:0008006" key="5">
    <source>
        <dbReference type="Google" id="ProtNLM"/>
    </source>
</evidence>
<comment type="caution">
    <text evidence="3">The sequence shown here is derived from an EMBL/GenBank/DDBJ whole genome shotgun (WGS) entry which is preliminary data.</text>
</comment>
<organism evidence="3 4">
    <name type="scientific">Candidatus Jorgensenbacteria bacterium GW2011_GWA2_45_9</name>
    <dbReference type="NCBI Taxonomy" id="1618663"/>
    <lineage>
        <taxon>Bacteria</taxon>
        <taxon>Candidatus Joergenseniibacteriota</taxon>
    </lineage>
</organism>
<proteinExistence type="predicted"/>
<keyword evidence="1" id="KW-0472">Membrane</keyword>
<accession>A0A0G1R433</accession>
<reference evidence="3 4" key="1">
    <citation type="journal article" date="2015" name="Nature">
        <title>rRNA introns, odd ribosomes, and small enigmatic genomes across a large radiation of phyla.</title>
        <authorList>
            <person name="Brown C.T."/>
            <person name="Hug L.A."/>
            <person name="Thomas B.C."/>
            <person name="Sharon I."/>
            <person name="Castelle C.J."/>
            <person name="Singh A."/>
            <person name="Wilkins M.J."/>
            <person name="Williams K.H."/>
            <person name="Banfield J.F."/>
        </authorList>
    </citation>
    <scope>NUCLEOTIDE SEQUENCE [LARGE SCALE GENOMIC DNA]</scope>
</reference>
<evidence type="ECO:0000313" key="3">
    <source>
        <dbReference type="EMBL" id="KKU15620.1"/>
    </source>
</evidence>
<keyword evidence="1" id="KW-1133">Transmembrane helix</keyword>
<feature type="transmembrane region" description="Helical" evidence="1">
    <location>
        <begin position="46"/>
        <end position="67"/>
    </location>
</feature>
<feature type="transmembrane region" description="Helical" evidence="1">
    <location>
        <begin position="87"/>
        <end position="110"/>
    </location>
</feature>
<feature type="signal peptide" evidence="2">
    <location>
        <begin position="1"/>
        <end position="25"/>
    </location>
</feature>
<dbReference type="EMBL" id="LCLJ01000006">
    <property type="protein sequence ID" value="KKU15620.1"/>
    <property type="molecule type" value="Genomic_DNA"/>
</dbReference>
<protein>
    <recommendedName>
        <fullName evidence="5">TrbC/VIRB2 family protein</fullName>
    </recommendedName>
</protein>